<keyword evidence="2" id="KW-0812">Transmembrane</keyword>
<feature type="compositionally biased region" description="Low complexity" evidence="1">
    <location>
        <begin position="302"/>
        <end position="332"/>
    </location>
</feature>
<feature type="compositionally biased region" description="Low complexity" evidence="1">
    <location>
        <begin position="248"/>
        <end position="267"/>
    </location>
</feature>
<sequence length="340" mass="35484">PHTTLFSFVQSSTTLLLTGTGVVTQLLFVVISSTSTSGVWLAQVSAGCNLAVVGVSAVQMLIDMMSLLVAAKRRILTLSYRRSLEGQHRIESSSAAEMMLSVHTSSDFHQHPLQELYDEASSRSASNGHRSQVGRLSPTDLAVFREASPHHGGGGGRAVSWEGSFRGGGDSMRLKNMSMDSSSFLHHAEKKFWDRKGAAVSNGSFLFDAAVLGGRAVFVQQTSSPSPPGGASTTTTSAREHVGEDASRPSSSSQSIASPPSSPTTQIRTSGAPPTSSNQQQHPQGTPAASVVITSSSLQRGTAASTQQTKEAAAAAAIRSKATAATFTSSSSSEDDDEDL</sequence>
<evidence type="ECO:0000313" key="4">
    <source>
        <dbReference type="Proteomes" id="UP000051952"/>
    </source>
</evidence>
<feature type="transmembrane region" description="Helical" evidence="2">
    <location>
        <begin position="51"/>
        <end position="71"/>
    </location>
</feature>
<gene>
    <name evidence="3" type="ORF">BSAL_03120</name>
</gene>
<keyword evidence="2" id="KW-1133">Transmembrane helix</keyword>
<feature type="compositionally biased region" description="Polar residues" evidence="1">
    <location>
        <begin position="268"/>
        <end position="284"/>
    </location>
</feature>
<dbReference type="Proteomes" id="UP000051952">
    <property type="component" value="Unassembled WGS sequence"/>
</dbReference>
<feature type="non-terminal residue" evidence="3">
    <location>
        <position position="1"/>
    </location>
</feature>
<feature type="region of interest" description="Disordered" evidence="1">
    <location>
        <begin position="145"/>
        <end position="164"/>
    </location>
</feature>
<proteinExistence type="predicted"/>
<feature type="compositionally biased region" description="Basic and acidic residues" evidence="1">
    <location>
        <begin position="238"/>
        <end position="247"/>
    </location>
</feature>
<protein>
    <submittedName>
        <fullName evidence="3">Membrane-associated protein, putative</fullName>
    </submittedName>
</protein>
<name>A0A0S4JZH7_BODSA</name>
<keyword evidence="2" id="KW-0472">Membrane</keyword>
<evidence type="ECO:0000256" key="2">
    <source>
        <dbReference type="SAM" id="Phobius"/>
    </source>
</evidence>
<keyword evidence="4" id="KW-1185">Reference proteome</keyword>
<dbReference type="AlphaFoldDB" id="A0A0S4JZH7"/>
<evidence type="ECO:0000313" key="3">
    <source>
        <dbReference type="EMBL" id="CUG93987.1"/>
    </source>
</evidence>
<accession>A0A0S4JZH7</accession>
<feature type="transmembrane region" description="Helical" evidence="2">
    <location>
        <begin position="12"/>
        <end position="31"/>
    </location>
</feature>
<evidence type="ECO:0000256" key="1">
    <source>
        <dbReference type="SAM" id="MobiDB-lite"/>
    </source>
</evidence>
<feature type="region of interest" description="Disordered" evidence="1">
    <location>
        <begin position="220"/>
        <end position="340"/>
    </location>
</feature>
<reference evidence="4" key="1">
    <citation type="submission" date="2015-09" db="EMBL/GenBank/DDBJ databases">
        <authorList>
            <consortium name="Pathogen Informatics"/>
        </authorList>
    </citation>
    <scope>NUCLEOTIDE SEQUENCE [LARGE SCALE GENOMIC DNA]</scope>
    <source>
        <strain evidence="4">Lake Konstanz</strain>
    </source>
</reference>
<organism evidence="3 4">
    <name type="scientific">Bodo saltans</name>
    <name type="common">Flagellated protozoan</name>
    <dbReference type="NCBI Taxonomy" id="75058"/>
    <lineage>
        <taxon>Eukaryota</taxon>
        <taxon>Discoba</taxon>
        <taxon>Euglenozoa</taxon>
        <taxon>Kinetoplastea</taxon>
        <taxon>Metakinetoplastina</taxon>
        <taxon>Eubodonida</taxon>
        <taxon>Bodonidae</taxon>
        <taxon>Bodo</taxon>
    </lineage>
</organism>
<dbReference type="EMBL" id="CYKH01002214">
    <property type="protein sequence ID" value="CUG93987.1"/>
    <property type="molecule type" value="Genomic_DNA"/>
</dbReference>
<dbReference type="VEuPathDB" id="TriTrypDB:BSAL_03120"/>